<feature type="domain" description="Endonuclease/exonuclease/phosphatase" evidence="1">
    <location>
        <begin position="189"/>
        <end position="486"/>
    </location>
</feature>
<sequence>MSLSFSDSPALRSFAPVRLLVALVAVSVIVTGAGVAAVSQPSAAAAASWKTEAKKVKKSQWPARITTLKAKPGKKPGTVTFTWKTSSQTTSYFQLELASTSFSPNVKTLPKKGRNYKLVKIARSARSFTVSAKLAARVGAPLGSGNHIYYRFSAVNSAGKKKITRVYPGLHTVSVAPATAKSGTQLIVASYNIASVKARSKNKAVGKWTTRRSKLAATIIASKAGIIALQELGPGNIVDGGAVKATGIPRQTDDLLSTVRGKAGGSSYALVQTTPYVRAGTSHGTQGTRIMYDTAKYRLLSHCPSETDGSSFSSRCAFDLPTLGSDSAADRRSAAFALFQDISSGKKFWVVSVHLDSRASTSKKTSAKYSALRVKQAKYVMAKMDALNEGGYPIIVAGDFNAWQNDQVSGAAPHRAFVAAGYYDASATKNRVRPTWPTTSQWATKVSVPASGFGARLDYILGKGIAGSVKYVNTMVPNDAKRASDHALIWASLRLA</sequence>
<dbReference type="InterPro" id="IPR005135">
    <property type="entry name" value="Endo/exonuclease/phosphatase"/>
</dbReference>
<dbReference type="GO" id="GO:0004519">
    <property type="term" value="F:endonuclease activity"/>
    <property type="evidence" value="ECO:0007669"/>
    <property type="project" value="UniProtKB-KW"/>
</dbReference>
<dbReference type="EMBL" id="VFNV01000001">
    <property type="protein sequence ID" value="TQK76796.1"/>
    <property type="molecule type" value="Genomic_DNA"/>
</dbReference>
<dbReference type="RefSeq" id="WP_142112314.1">
    <property type="nucleotide sequence ID" value="NZ_BAAATB010000010.1"/>
</dbReference>
<dbReference type="PANTHER" id="PTHR42834:SF1">
    <property type="entry name" value="ENDONUCLEASE_EXONUCLEASE_PHOSPHATASE FAMILY PROTEIN (AFU_ORTHOLOGUE AFUA_3G09210)"/>
    <property type="match status" value="1"/>
</dbReference>
<dbReference type="PANTHER" id="PTHR42834">
    <property type="entry name" value="ENDONUCLEASE/EXONUCLEASE/PHOSPHATASE FAMILY PROTEIN (AFU_ORTHOLOGUE AFUA_3G09210)"/>
    <property type="match status" value="1"/>
</dbReference>
<dbReference type="OrthoDB" id="3767669at2"/>
<comment type="caution">
    <text evidence="2">The sequence shown here is derived from an EMBL/GenBank/DDBJ whole genome shotgun (WGS) entry which is preliminary data.</text>
</comment>
<dbReference type="InterPro" id="IPR013783">
    <property type="entry name" value="Ig-like_fold"/>
</dbReference>
<organism evidence="2 3">
    <name type="scientific">Rarobacter incanus</name>
    <dbReference type="NCBI Taxonomy" id="153494"/>
    <lineage>
        <taxon>Bacteria</taxon>
        <taxon>Bacillati</taxon>
        <taxon>Actinomycetota</taxon>
        <taxon>Actinomycetes</taxon>
        <taxon>Micrococcales</taxon>
        <taxon>Rarobacteraceae</taxon>
        <taxon>Rarobacter</taxon>
    </lineage>
</organism>
<dbReference type="SUPFAM" id="SSF56219">
    <property type="entry name" value="DNase I-like"/>
    <property type="match status" value="1"/>
</dbReference>
<keyword evidence="2" id="KW-0540">Nuclease</keyword>
<dbReference type="InterPro" id="IPR036691">
    <property type="entry name" value="Endo/exonu/phosph_ase_sf"/>
</dbReference>
<reference evidence="2 3" key="1">
    <citation type="submission" date="2019-06" db="EMBL/GenBank/DDBJ databases">
        <title>Sequencing the genomes of 1000 actinobacteria strains.</title>
        <authorList>
            <person name="Klenk H.-P."/>
        </authorList>
    </citation>
    <scope>NUCLEOTIDE SEQUENCE [LARGE SCALE GENOMIC DNA]</scope>
    <source>
        <strain evidence="2 3">DSM 10596</strain>
    </source>
</reference>
<evidence type="ECO:0000313" key="2">
    <source>
        <dbReference type="EMBL" id="TQK76796.1"/>
    </source>
</evidence>
<evidence type="ECO:0000259" key="1">
    <source>
        <dbReference type="Pfam" id="PF03372"/>
    </source>
</evidence>
<keyword evidence="2" id="KW-0378">Hydrolase</keyword>
<accession>A0A542SQA7</accession>
<keyword evidence="2" id="KW-0269">Exonuclease</keyword>
<dbReference type="GO" id="GO:0005975">
    <property type="term" value="P:carbohydrate metabolic process"/>
    <property type="evidence" value="ECO:0007669"/>
    <property type="project" value="UniProtKB-ARBA"/>
</dbReference>
<keyword evidence="2" id="KW-0255">Endonuclease</keyword>
<keyword evidence="3" id="KW-1185">Reference proteome</keyword>
<gene>
    <name evidence="2" type="ORF">FB389_1487</name>
</gene>
<dbReference type="GO" id="GO:0004527">
    <property type="term" value="F:exonuclease activity"/>
    <property type="evidence" value="ECO:0007669"/>
    <property type="project" value="UniProtKB-KW"/>
</dbReference>
<protein>
    <submittedName>
        <fullName evidence="2">Endonuclease/exonuclease/phosphatase family metal-dependent hydrolase</fullName>
    </submittedName>
</protein>
<dbReference type="Gene3D" id="2.60.40.10">
    <property type="entry name" value="Immunoglobulins"/>
    <property type="match status" value="1"/>
</dbReference>
<dbReference type="AlphaFoldDB" id="A0A542SQA7"/>
<evidence type="ECO:0000313" key="3">
    <source>
        <dbReference type="Proteomes" id="UP000316181"/>
    </source>
</evidence>
<dbReference type="Gene3D" id="3.60.10.10">
    <property type="entry name" value="Endonuclease/exonuclease/phosphatase"/>
    <property type="match status" value="1"/>
</dbReference>
<dbReference type="Proteomes" id="UP000316181">
    <property type="component" value="Unassembled WGS sequence"/>
</dbReference>
<proteinExistence type="predicted"/>
<dbReference type="Pfam" id="PF03372">
    <property type="entry name" value="Exo_endo_phos"/>
    <property type="match status" value="1"/>
</dbReference>
<name>A0A542SQA7_9MICO</name>